<dbReference type="Pfam" id="PF01148">
    <property type="entry name" value="CTP_transf_1"/>
    <property type="match status" value="1"/>
</dbReference>
<dbReference type="AlphaFoldDB" id="A0A0F3NKB1"/>
<feature type="transmembrane region" description="Helical" evidence="24">
    <location>
        <begin position="83"/>
        <end position="104"/>
    </location>
</feature>
<dbReference type="GO" id="GO:0004605">
    <property type="term" value="F:phosphatidate cytidylyltransferase activity"/>
    <property type="evidence" value="ECO:0007669"/>
    <property type="project" value="UniProtKB-EC"/>
</dbReference>
<keyword evidence="11 24" id="KW-0812">Transmembrane</keyword>
<keyword evidence="10 25" id="KW-0808">Transferase</keyword>
<keyword evidence="16" id="KW-0594">Phospholipid biosynthesis</keyword>
<comment type="pathway">
    <text evidence="4">Lipid metabolism.</text>
</comment>
<evidence type="ECO:0000256" key="18">
    <source>
        <dbReference type="ARBA" id="ARBA00029893"/>
    </source>
</evidence>
<comment type="similarity">
    <text evidence="5">Belongs to the CDS family.</text>
</comment>
<evidence type="ECO:0000256" key="9">
    <source>
        <dbReference type="ARBA" id="ARBA00022516"/>
    </source>
</evidence>
<comment type="catalytic activity">
    <reaction evidence="1">
        <text>a 1,2-diacyl-sn-glycero-3-phosphate + CTP + H(+) = a CDP-1,2-diacyl-sn-glycerol + diphosphate</text>
        <dbReference type="Rhea" id="RHEA:16229"/>
        <dbReference type="ChEBI" id="CHEBI:15378"/>
        <dbReference type="ChEBI" id="CHEBI:33019"/>
        <dbReference type="ChEBI" id="CHEBI:37563"/>
        <dbReference type="ChEBI" id="CHEBI:58332"/>
        <dbReference type="ChEBI" id="CHEBI:58608"/>
        <dbReference type="EC" id="2.7.7.41"/>
    </reaction>
</comment>
<keyword evidence="14" id="KW-0443">Lipid metabolism</keyword>
<evidence type="ECO:0000256" key="11">
    <source>
        <dbReference type="ARBA" id="ARBA00022692"/>
    </source>
</evidence>
<keyword evidence="8" id="KW-1003">Cell membrane</keyword>
<evidence type="ECO:0000256" key="17">
    <source>
        <dbReference type="ARBA" id="ARBA00023264"/>
    </source>
</evidence>
<dbReference type="EC" id="2.7.7.41" evidence="6"/>
<protein>
    <recommendedName>
        <fullName evidence="7">Phosphatidate cytidylyltransferase</fullName>
        <ecNumber evidence="6">2.7.7.41</ecNumber>
    </recommendedName>
    <alternativeName>
        <fullName evidence="20">CDP-DAG synthase</fullName>
    </alternativeName>
    <alternativeName>
        <fullName evidence="22">CDP-DG synthase</fullName>
    </alternativeName>
    <alternativeName>
        <fullName evidence="18">CDP-diacylglycerol synthase</fullName>
    </alternativeName>
    <alternativeName>
        <fullName evidence="21">CDP-diglyceride pyrophosphorylase</fullName>
    </alternativeName>
    <alternativeName>
        <fullName evidence="23">CDP-diglyceride synthase</fullName>
    </alternativeName>
    <alternativeName>
        <fullName evidence="19">CTP:phosphatidate cytidylyltransferase</fullName>
    </alternativeName>
</protein>
<dbReference type="GO" id="GO:0016024">
    <property type="term" value="P:CDP-diacylglycerol biosynthetic process"/>
    <property type="evidence" value="ECO:0007669"/>
    <property type="project" value="TreeGrafter"/>
</dbReference>
<evidence type="ECO:0000256" key="23">
    <source>
        <dbReference type="ARBA" id="ARBA00033406"/>
    </source>
</evidence>
<evidence type="ECO:0000256" key="8">
    <source>
        <dbReference type="ARBA" id="ARBA00022475"/>
    </source>
</evidence>
<dbReference type="GeneID" id="92747643"/>
<evidence type="ECO:0000256" key="5">
    <source>
        <dbReference type="ARBA" id="ARBA00010185"/>
    </source>
</evidence>
<dbReference type="RefSeq" id="WP_226988824.1">
    <property type="nucleotide sequence ID" value="NZ_LANT01000001.1"/>
</dbReference>
<evidence type="ECO:0000256" key="12">
    <source>
        <dbReference type="ARBA" id="ARBA00022695"/>
    </source>
</evidence>
<dbReference type="PANTHER" id="PTHR46382:SF1">
    <property type="entry name" value="PHOSPHATIDATE CYTIDYLYLTRANSFERASE"/>
    <property type="match status" value="1"/>
</dbReference>
<reference evidence="25 26" key="1">
    <citation type="submission" date="2015-01" db="EMBL/GenBank/DDBJ databases">
        <title>Genome Sequencing of Rickettsiales.</title>
        <authorList>
            <person name="Daugherty S.C."/>
            <person name="Su Q."/>
            <person name="Abolude K."/>
            <person name="Beier-Sexton M."/>
            <person name="Carlyon J.A."/>
            <person name="Carter R."/>
            <person name="Day N.P."/>
            <person name="Dumler S.J."/>
            <person name="Dyachenko V."/>
            <person name="Godinez A."/>
            <person name="Kurtti T.J."/>
            <person name="Lichay M."/>
            <person name="Mullins K.E."/>
            <person name="Ott S."/>
            <person name="Pappas-Brown V."/>
            <person name="Paris D.H."/>
            <person name="Patel P."/>
            <person name="Richards A.L."/>
            <person name="Sadzewicz L."/>
            <person name="Sears K."/>
            <person name="Seidman D."/>
            <person name="Sengamalay N."/>
            <person name="Stenos J."/>
            <person name="Tallon L.J."/>
            <person name="Vincent G."/>
            <person name="Fraser C.M."/>
            <person name="Munderloh U."/>
            <person name="Dunning-Hotopp J.C."/>
        </authorList>
    </citation>
    <scope>NUCLEOTIDE SEQUENCE [LARGE SCALE GENOMIC DNA]</scope>
    <source>
        <strain evidence="25 26">NCH-1</strain>
    </source>
</reference>
<evidence type="ECO:0000256" key="16">
    <source>
        <dbReference type="ARBA" id="ARBA00023209"/>
    </source>
</evidence>
<comment type="caution">
    <text evidence="25">The sequence shown here is derived from an EMBL/GenBank/DDBJ whole genome shotgun (WGS) entry which is preliminary data.</text>
</comment>
<evidence type="ECO:0000313" key="26">
    <source>
        <dbReference type="Proteomes" id="UP000033754"/>
    </source>
</evidence>
<evidence type="ECO:0000256" key="10">
    <source>
        <dbReference type="ARBA" id="ARBA00022679"/>
    </source>
</evidence>
<evidence type="ECO:0000256" key="15">
    <source>
        <dbReference type="ARBA" id="ARBA00023136"/>
    </source>
</evidence>
<evidence type="ECO:0000256" key="13">
    <source>
        <dbReference type="ARBA" id="ARBA00022989"/>
    </source>
</evidence>
<sequence length="244" mass="26917">MVKVSGVREMPKRCIEKLKTRLSSCKVRAVDRNFLIRLVTAGFWGGAFVVGLSYGGVLFYLLLFSLAMVSSFEWHQMTCGHRWFYIPAVAMIALPYASMAYIYTLPHGTIILSWLILSIWSTDTAAYFLGRTLGTRKIIPAISPGKTWVGLWAGIAFSAVSTLVMSVIFGIFYVPHSILIGAVIAVVAQCGDVTESAVKRMCKVKDSGFIVPGHGGVMDRMDGFIFTAPLVAYYVKHFSKFFIG</sequence>
<evidence type="ECO:0000256" key="21">
    <source>
        <dbReference type="ARBA" id="ARBA00032396"/>
    </source>
</evidence>
<proteinExistence type="inferred from homology"/>
<evidence type="ECO:0000256" key="3">
    <source>
        <dbReference type="ARBA" id="ARBA00005119"/>
    </source>
</evidence>
<keyword evidence="15 24" id="KW-0472">Membrane</keyword>
<keyword evidence="13 24" id="KW-1133">Transmembrane helix</keyword>
<keyword evidence="12 25" id="KW-0548">Nucleotidyltransferase</keyword>
<feature type="transmembrane region" description="Helical" evidence="24">
    <location>
        <begin position="149"/>
        <end position="172"/>
    </location>
</feature>
<evidence type="ECO:0000256" key="19">
    <source>
        <dbReference type="ARBA" id="ARBA00031825"/>
    </source>
</evidence>
<evidence type="ECO:0000256" key="22">
    <source>
        <dbReference type="ARBA" id="ARBA00032743"/>
    </source>
</evidence>
<evidence type="ECO:0000256" key="1">
    <source>
        <dbReference type="ARBA" id="ARBA00001698"/>
    </source>
</evidence>
<evidence type="ECO:0000256" key="14">
    <source>
        <dbReference type="ARBA" id="ARBA00023098"/>
    </source>
</evidence>
<evidence type="ECO:0000313" key="25">
    <source>
        <dbReference type="EMBL" id="KJV68475.1"/>
    </source>
</evidence>
<dbReference type="PANTHER" id="PTHR46382">
    <property type="entry name" value="PHOSPHATIDATE CYTIDYLYLTRANSFERASE"/>
    <property type="match status" value="1"/>
</dbReference>
<evidence type="ECO:0000256" key="7">
    <source>
        <dbReference type="ARBA" id="ARBA00019373"/>
    </source>
</evidence>
<dbReference type="EMBL" id="LANT01000001">
    <property type="protein sequence ID" value="KJV68475.1"/>
    <property type="molecule type" value="Genomic_DNA"/>
</dbReference>
<dbReference type="GO" id="GO:0005886">
    <property type="term" value="C:plasma membrane"/>
    <property type="evidence" value="ECO:0007669"/>
    <property type="project" value="UniProtKB-SubCell"/>
</dbReference>
<name>A0A0F3NKB1_ANAPH</name>
<organism evidence="25 26">
    <name type="scientific">Anaplasma phagocytophilum str. NCH-1</name>
    <dbReference type="NCBI Taxonomy" id="1359161"/>
    <lineage>
        <taxon>Bacteria</taxon>
        <taxon>Pseudomonadati</taxon>
        <taxon>Pseudomonadota</taxon>
        <taxon>Alphaproteobacteria</taxon>
        <taxon>Rickettsiales</taxon>
        <taxon>Anaplasmataceae</taxon>
        <taxon>Anaplasma</taxon>
        <taxon>phagocytophilum group</taxon>
    </lineage>
</organism>
<evidence type="ECO:0000256" key="24">
    <source>
        <dbReference type="SAM" id="Phobius"/>
    </source>
</evidence>
<comment type="pathway">
    <text evidence="3">Phospholipid metabolism; CDP-diacylglycerol biosynthesis; CDP-diacylglycerol from sn-glycerol 3-phosphate: step 3/3.</text>
</comment>
<keyword evidence="17" id="KW-1208">Phospholipid metabolism</keyword>
<dbReference type="Proteomes" id="UP000033754">
    <property type="component" value="Unassembled WGS sequence"/>
</dbReference>
<gene>
    <name evidence="25" type="ORF">EPHNCH_0327</name>
</gene>
<comment type="subcellular location">
    <subcellularLocation>
        <location evidence="2">Cell membrane</location>
        <topology evidence="2">Multi-pass membrane protein</topology>
    </subcellularLocation>
</comment>
<evidence type="ECO:0000256" key="4">
    <source>
        <dbReference type="ARBA" id="ARBA00005189"/>
    </source>
</evidence>
<evidence type="ECO:0000256" key="20">
    <source>
        <dbReference type="ARBA" id="ARBA00032253"/>
    </source>
</evidence>
<keyword evidence="9" id="KW-0444">Lipid biosynthesis</keyword>
<feature type="transmembrane region" description="Helical" evidence="24">
    <location>
        <begin position="110"/>
        <end position="129"/>
    </location>
</feature>
<feature type="transmembrane region" description="Helical" evidence="24">
    <location>
        <begin position="41"/>
        <end position="63"/>
    </location>
</feature>
<evidence type="ECO:0000256" key="2">
    <source>
        <dbReference type="ARBA" id="ARBA00004651"/>
    </source>
</evidence>
<accession>A0A0F3NKB1</accession>
<dbReference type="PATRIC" id="fig|1359161.3.peg.340"/>
<evidence type="ECO:0000256" key="6">
    <source>
        <dbReference type="ARBA" id="ARBA00012487"/>
    </source>
</evidence>